<gene>
    <name evidence="4" type="ORF">PITCH_A1700004</name>
</gene>
<sequence length="678" mass="75860">MIHNKHLNRRQFLKQSAAAAAGLAVGLDIRSAYSANKTIGPIKPGKKVIVVGVDGMDPRLSESMMNMGLLPNFDKLRRNGGYRRLGTTIPPQSPVAWASFINGAGPGSHGIFDFIHRNPEKQCAPFFSAAETVPAVGSLEVGEYSLSLDFWPFNHKKAMTLLRRQGIPFWDYLDEAGIQSIFYDLPSNYPPSPSKYGNHKCLAGMGTPDMLGTYGTYQHFAEDGPVPVKEEGGGRRSIIFFENETARVELTGPNNIFMKEPRASVVAFAVHRDKQARAAAIEIQNQKILLKEGQWSRWVKLDFAMSMPALVPDEHLRGMCRFYLQEVAPNFRLYVSPINTDPSDPANQITEPNDFIKQISSELGLFYTTGFQEDHKALSNKVFSDEEFVAQAGYVLQERLNLLQYAMDHYDDGLLFFYFSSTDMQAHMLWWDSNEKHPTRSDADAKKYFSHLKEVYQKIDRVIGDIINRYGDKAAIIVMSDHGFTRFKRQFNLNTWLRDNGYIQTPDAKSLFYDVDWSKTRAYGLGINSLYLNLRGRERDGIVAPGKEQEALINELISGLEAVRDVNGGRPILKVHRTDRAYIGSETKLAPDLIVGYSPGYRASWSTCLGDMTDDILLDNDSAWSADHCADVSAVPGVIFSNRPLGCPSPAIIDVAPSILREFGLEIPPSMEGKNILS</sequence>
<dbReference type="GO" id="GO:0051536">
    <property type="term" value="F:iron-sulfur cluster binding"/>
    <property type="evidence" value="ECO:0007669"/>
    <property type="project" value="UniProtKB-KW"/>
</dbReference>
<dbReference type="Pfam" id="PF01663">
    <property type="entry name" value="Phosphodiest"/>
    <property type="match status" value="2"/>
</dbReference>
<name>A0A445MUJ5_9BACT</name>
<dbReference type="InterPro" id="IPR017850">
    <property type="entry name" value="Alkaline_phosphatase_core_sf"/>
</dbReference>
<evidence type="ECO:0000256" key="3">
    <source>
        <dbReference type="ARBA" id="ARBA00023014"/>
    </source>
</evidence>
<dbReference type="InterPro" id="IPR006311">
    <property type="entry name" value="TAT_signal"/>
</dbReference>
<comment type="subcellular location">
    <subcellularLocation>
        <location evidence="1">Cell envelope</location>
    </subcellularLocation>
</comment>
<evidence type="ECO:0000256" key="2">
    <source>
        <dbReference type="ARBA" id="ARBA00011771"/>
    </source>
</evidence>
<dbReference type="InterPro" id="IPR019546">
    <property type="entry name" value="TAT_signal_bac_arc"/>
</dbReference>
<evidence type="ECO:0000256" key="1">
    <source>
        <dbReference type="ARBA" id="ARBA00004196"/>
    </source>
</evidence>
<dbReference type="NCBIfam" id="TIGR01409">
    <property type="entry name" value="TAT_signal_seq"/>
    <property type="match status" value="1"/>
</dbReference>
<dbReference type="InterPro" id="IPR002591">
    <property type="entry name" value="Phosphodiest/P_Trfase"/>
</dbReference>
<keyword evidence="3" id="KW-0411">Iron-sulfur</keyword>
<dbReference type="GO" id="GO:0016787">
    <property type="term" value="F:hydrolase activity"/>
    <property type="evidence" value="ECO:0007669"/>
    <property type="project" value="UniProtKB-ARBA"/>
</dbReference>
<organism evidence="4">
    <name type="scientific">uncultured Desulfobacterium sp</name>
    <dbReference type="NCBI Taxonomy" id="201089"/>
    <lineage>
        <taxon>Bacteria</taxon>
        <taxon>Pseudomonadati</taxon>
        <taxon>Thermodesulfobacteriota</taxon>
        <taxon>Desulfobacteria</taxon>
        <taxon>Desulfobacterales</taxon>
        <taxon>Desulfobacteriaceae</taxon>
        <taxon>Desulfobacterium</taxon>
        <taxon>environmental samples</taxon>
    </lineage>
</organism>
<protein>
    <submittedName>
        <fullName evidence="4">Sulfatase arylsulfatase A-like</fullName>
    </submittedName>
</protein>
<keyword evidence="3" id="KW-0479">Metal-binding</keyword>
<dbReference type="SUPFAM" id="SSF53649">
    <property type="entry name" value="Alkaline phosphatase-like"/>
    <property type="match status" value="1"/>
</dbReference>
<dbReference type="PANTHER" id="PTHR10151">
    <property type="entry name" value="ECTONUCLEOTIDE PYROPHOSPHATASE/PHOSPHODIESTERASE"/>
    <property type="match status" value="1"/>
</dbReference>
<reference evidence="4" key="1">
    <citation type="submission" date="2018-01" db="EMBL/GenBank/DDBJ databases">
        <authorList>
            <person name="Regsiter A."/>
            <person name="William W."/>
        </authorList>
    </citation>
    <scope>NUCLEOTIDE SEQUENCE</scope>
    <source>
        <strain evidence="4">TRIP AH-1</strain>
    </source>
</reference>
<accession>A0A445MUJ5</accession>
<proteinExistence type="predicted"/>
<dbReference type="Gene3D" id="3.40.720.10">
    <property type="entry name" value="Alkaline Phosphatase, subunit A"/>
    <property type="match status" value="2"/>
</dbReference>
<dbReference type="AlphaFoldDB" id="A0A445MUJ5"/>
<dbReference type="GO" id="GO:0030313">
    <property type="term" value="C:cell envelope"/>
    <property type="evidence" value="ECO:0007669"/>
    <property type="project" value="UniProtKB-SubCell"/>
</dbReference>
<evidence type="ECO:0000313" key="4">
    <source>
        <dbReference type="EMBL" id="SPD73128.1"/>
    </source>
</evidence>
<dbReference type="EMBL" id="OJIN01000080">
    <property type="protein sequence ID" value="SPD73128.1"/>
    <property type="molecule type" value="Genomic_DNA"/>
</dbReference>
<dbReference type="PROSITE" id="PS51318">
    <property type="entry name" value="TAT"/>
    <property type="match status" value="1"/>
</dbReference>
<keyword evidence="3" id="KW-0408">Iron</keyword>
<dbReference type="PANTHER" id="PTHR10151:SF120">
    <property type="entry name" value="BIS(5'-ADENOSYL)-TRIPHOSPHATASE"/>
    <property type="match status" value="1"/>
</dbReference>
<comment type="subunit">
    <text evidence="2">Heterodimer of a large and a small subunit.</text>
</comment>